<dbReference type="PANTHER" id="PTHR22941:SF26">
    <property type="entry name" value="SERPENTINE RECEPTOR, CLASS H"/>
    <property type="match status" value="1"/>
</dbReference>
<feature type="transmembrane region" description="Helical" evidence="2">
    <location>
        <begin position="211"/>
        <end position="230"/>
    </location>
</feature>
<gene>
    <name evidence="3" type="ORF">M9Y10_038938</name>
</gene>
<proteinExistence type="predicted"/>
<dbReference type="Proteomes" id="UP001470230">
    <property type="component" value="Unassembled WGS sequence"/>
</dbReference>
<feature type="coiled-coil region" evidence="1">
    <location>
        <begin position="671"/>
        <end position="698"/>
    </location>
</feature>
<feature type="transmembrane region" description="Helical" evidence="2">
    <location>
        <begin position="528"/>
        <end position="550"/>
    </location>
</feature>
<keyword evidence="1" id="KW-0175">Coiled coil</keyword>
<feature type="transmembrane region" description="Helical" evidence="2">
    <location>
        <begin position="922"/>
        <end position="947"/>
    </location>
</feature>
<keyword evidence="2" id="KW-1133">Transmembrane helix</keyword>
<feature type="transmembrane region" description="Helical" evidence="2">
    <location>
        <begin position="40"/>
        <end position="61"/>
    </location>
</feature>
<organism evidence="3 4">
    <name type="scientific">Tritrichomonas musculus</name>
    <dbReference type="NCBI Taxonomy" id="1915356"/>
    <lineage>
        <taxon>Eukaryota</taxon>
        <taxon>Metamonada</taxon>
        <taxon>Parabasalia</taxon>
        <taxon>Tritrichomonadida</taxon>
        <taxon>Tritrichomonadidae</taxon>
        <taxon>Tritrichomonas</taxon>
    </lineage>
</organism>
<dbReference type="PANTHER" id="PTHR22941">
    <property type="entry name" value="SERPENTINE RECEPTOR"/>
    <property type="match status" value="1"/>
</dbReference>
<reference evidence="3 4" key="1">
    <citation type="submission" date="2024-04" db="EMBL/GenBank/DDBJ databases">
        <title>Tritrichomonas musculus Genome.</title>
        <authorList>
            <person name="Alves-Ferreira E."/>
            <person name="Grigg M."/>
            <person name="Lorenzi H."/>
            <person name="Galac M."/>
        </authorList>
    </citation>
    <scope>NUCLEOTIDE SEQUENCE [LARGE SCALE GENOMIC DNA]</scope>
    <source>
        <strain evidence="3 4">EAF2021</strain>
    </source>
</reference>
<dbReference type="InterPro" id="IPR053220">
    <property type="entry name" value="Nematode_rcpt-like_serp_H"/>
</dbReference>
<sequence>MAMDIHLPSLLLNITTNGSGILHIQSFFYFLPWIYGTPSFLFDILFFFVLNIISFIFLFHAQILSAKDKYVPYWELAFIHFYQTILVPLLCYSLFFKFCLLIEQINSGGDFICWLSFSICIINIIFFFIHIYFESVFLSFIIIVSKSKFDTYDGKSNIILYLCRFLICIGSNLIDLTTNKLFIYLIAAAFLIISIFLFYRRVLLSIHNSYLSEYLEISPFFSISIVIVIHTYTKNYWLIFLALLIIHILTIAILFISHHHLVRESFRLFETLKKGDDLTENSSQFPRILPGNIVSILRIITSHSGDPMIFLNILSQRQYNIKTSPMIEIIRFLAIFPSKRSDMITELSLLKSDSNYNRFIIYFFLKYLKSMTSVSDEKNTKFLDDLQRSFLVHHHIYWKMREHKKYFRSFVEACSTSYYFIELKFELMSLIERFPFDSYLYSRYADFYLIAYGNFVKYQQSKMISLDLEQDRNLITDPILHKTITNNVRILQFCNQEEIQVSMPSHNYNSSSSNENPVASYLKTSRRLIPFVPFIHITLAIVCFAVYFALSIPFENYSINEYKNINEQSPSLKLLYMKTFSTVFYPYAIQDLTQIDFTTIHDPDVCRSTFDSIYLYISNFYLSLPQIQSLGDFMFAFFQDYFYENMKNNKTVCQSLNNLTVAFDMLLDYSMNDLYNILNSMTKNMLNLEDRIQEHKNDYVVEIVAIVIVIFIIILYIIIIIIQVNFVFRKDPNVIKFFASKKRITSLLLEQCIDSWEDLYNYIRSKKLYLLHLHSENLKEGKLANSSLNPRLSATSSSFFGIKDIDYSSFYDDSTSATVSQSTESNKLDNLNDGTSTSMCSISTSTSIGNDNENEADEALTTNVFTNTNLENGQILKFKNVYDANNNSGAEEIDSNDNEINMEVDGDPIELTIDATLQQKRFAWLIVPFFILLPWFILLIVILLFMIPTFIRFNLKYDEINDYLNSLIQINHSFNLIENTLLILKGKTDYSPITFNKIHDVILQSSTNITQVFQRDQCIQLQETICSSFSNLVVEIASKHPSNDEILLRFLPAFIYFGMESLRVTFYYNIDSYLTVPTTSVIAFFIEFGIVSLILIYFSLYFGNNLVDSFNSLYHFPEIFLKKKKNNKNNDDNYDSKKKEKHHSYIIDDNNEKIAELGSKSGKKNSNETEDNNTSIQSFPSVILTVASVIGTDEIYSISENAAVILNRPAPSFIGEKFNLVFPAMQNEQREVINTTSSQIVIELREHLMPDHVKKKMFRSSSRQKGEFLISLLIEEGGQNSAKPAYKQESISERLMNFIPTYFANAFSDNNISDFIFNSTLLIFLRYDTTKPQSELERFFTLVNACVMNYTNFKIIKADGGTILFVGIKKVNKLIACLFIRDIIAEDLNFARSKPTKAPISFYIESFDSVRAYINTEDEPFLEIDIDNMSYYEALLFKVGECQVAFNLNFINSIVEMDQISQQEQIELGNLSKNIKKVSFDKYVDLFKKCL</sequence>
<comment type="caution">
    <text evidence="3">The sequence shown here is derived from an EMBL/GenBank/DDBJ whole genome shotgun (WGS) entry which is preliminary data.</text>
</comment>
<feature type="transmembrane region" description="Helical" evidence="2">
    <location>
        <begin position="115"/>
        <end position="144"/>
    </location>
</feature>
<evidence type="ECO:0008006" key="5">
    <source>
        <dbReference type="Google" id="ProtNLM"/>
    </source>
</evidence>
<evidence type="ECO:0000256" key="1">
    <source>
        <dbReference type="SAM" id="Coils"/>
    </source>
</evidence>
<feature type="transmembrane region" description="Helical" evidence="2">
    <location>
        <begin position="156"/>
        <end position="175"/>
    </location>
</feature>
<feature type="transmembrane region" description="Helical" evidence="2">
    <location>
        <begin position="1081"/>
        <end position="1102"/>
    </location>
</feature>
<evidence type="ECO:0000313" key="4">
    <source>
        <dbReference type="Proteomes" id="UP001470230"/>
    </source>
</evidence>
<feature type="transmembrane region" description="Helical" evidence="2">
    <location>
        <begin position="73"/>
        <end position="95"/>
    </location>
</feature>
<feature type="transmembrane region" description="Helical" evidence="2">
    <location>
        <begin position="236"/>
        <end position="257"/>
    </location>
</feature>
<keyword evidence="2" id="KW-0472">Membrane</keyword>
<protein>
    <recommendedName>
        <fullName evidence="5">Guanylate cyclase domain-containing protein</fullName>
    </recommendedName>
</protein>
<keyword evidence="4" id="KW-1185">Reference proteome</keyword>
<evidence type="ECO:0000313" key="3">
    <source>
        <dbReference type="EMBL" id="KAK8887879.1"/>
    </source>
</evidence>
<accession>A0ABR2K9T5</accession>
<name>A0ABR2K9T5_9EUKA</name>
<dbReference type="EMBL" id="JAPFFF010000006">
    <property type="protein sequence ID" value="KAK8887879.1"/>
    <property type="molecule type" value="Genomic_DNA"/>
</dbReference>
<keyword evidence="2" id="KW-0812">Transmembrane</keyword>
<evidence type="ECO:0000256" key="2">
    <source>
        <dbReference type="SAM" id="Phobius"/>
    </source>
</evidence>
<feature type="transmembrane region" description="Helical" evidence="2">
    <location>
        <begin position="181"/>
        <end position="199"/>
    </location>
</feature>
<feature type="transmembrane region" description="Helical" evidence="2">
    <location>
        <begin position="703"/>
        <end position="728"/>
    </location>
</feature>
<feature type="transmembrane region" description="Helical" evidence="2">
    <location>
        <begin position="12"/>
        <end position="34"/>
    </location>
</feature>